<evidence type="ECO:0000256" key="1">
    <source>
        <dbReference type="ARBA" id="ARBA00023125"/>
    </source>
</evidence>
<feature type="domain" description="HTH cro/C1-type" evidence="2">
    <location>
        <begin position="13"/>
        <end position="67"/>
    </location>
</feature>
<protein>
    <submittedName>
        <fullName evidence="3">DNA-binding transcriptional regulator, XRE-family HTH domain</fullName>
    </submittedName>
</protein>
<dbReference type="InterPro" id="IPR010982">
    <property type="entry name" value="Lambda_DNA-bd_dom_sf"/>
</dbReference>
<dbReference type="GO" id="GO:0003677">
    <property type="term" value="F:DNA binding"/>
    <property type="evidence" value="ECO:0007669"/>
    <property type="project" value="UniProtKB-KW"/>
</dbReference>
<name>A0A1G7ID91_9RHOB</name>
<gene>
    <name evidence="3" type="ORF">SAMN04488105_112152</name>
</gene>
<evidence type="ECO:0000259" key="2">
    <source>
        <dbReference type="PROSITE" id="PS50943"/>
    </source>
</evidence>
<evidence type="ECO:0000313" key="3">
    <source>
        <dbReference type="EMBL" id="SDF10319.1"/>
    </source>
</evidence>
<reference evidence="4" key="1">
    <citation type="submission" date="2016-10" db="EMBL/GenBank/DDBJ databases">
        <authorList>
            <person name="Varghese N."/>
            <person name="Submissions S."/>
        </authorList>
    </citation>
    <scope>NUCLEOTIDE SEQUENCE [LARGE SCALE GENOMIC DNA]</scope>
    <source>
        <strain evidence="4">DSM 10146</strain>
    </source>
</reference>
<sequence length="184" mass="19778">MSDTLTSRLSRRLAQLRAERGLTLDQLASASGVSRAALSRLEKAEVSPTAEVLGKLCTAYGLTMSRLLAMVEESVTPLVPRDAQAVWQDAGFTRRVVSPGSAALAAEVLECRLDPATRIAYDAAPVPGLEHHLVLLSGRLQVTLEGQLHDLRPGDALRYRLSGGSCFETPPDEGARYMLVLVTP</sequence>
<evidence type="ECO:0000313" key="4">
    <source>
        <dbReference type="Proteomes" id="UP000198994"/>
    </source>
</evidence>
<dbReference type="Proteomes" id="UP000198994">
    <property type="component" value="Unassembled WGS sequence"/>
</dbReference>
<dbReference type="Gene3D" id="1.10.260.40">
    <property type="entry name" value="lambda repressor-like DNA-binding domains"/>
    <property type="match status" value="1"/>
</dbReference>
<dbReference type="SMART" id="SM00530">
    <property type="entry name" value="HTH_XRE"/>
    <property type="match status" value="1"/>
</dbReference>
<dbReference type="PROSITE" id="PS50943">
    <property type="entry name" value="HTH_CROC1"/>
    <property type="match status" value="1"/>
</dbReference>
<dbReference type="AlphaFoldDB" id="A0A1G7ID91"/>
<proteinExistence type="predicted"/>
<dbReference type="GO" id="GO:0003700">
    <property type="term" value="F:DNA-binding transcription factor activity"/>
    <property type="evidence" value="ECO:0007669"/>
    <property type="project" value="TreeGrafter"/>
</dbReference>
<keyword evidence="4" id="KW-1185">Reference proteome</keyword>
<keyword evidence="1 3" id="KW-0238">DNA-binding</keyword>
<organism evidence="3 4">
    <name type="scientific">Salipiger thiooxidans</name>
    <dbReference type="NCBI Taxonomy" id="282683"/>
    <lineage>
        <taxon>Bacteria</taxon>
        <taxon>Pseudomonadati</taxon>
        <taxon>Pseudomonadota</taxon>
        <taxon>Alphaproteobacteria</taxon>
        <taxon>Rhodobacterales</taxon>
        <taxon>Roseobacteraceae</taxon>
        <taxon>Salipiger</taxon>
    </lineage>
</organism>
<dbReference type="CDD" id="cd02209">
    <property type="entry name" value="cupin_XRE_C"/>
    <property type="match status" value="1"/>
</dbReference>
<dbReference type="InterPro" id="IPR011051">
    <property type="entry name" value="RmlC_Cupin_sf"/>
</dbReference>
<dbReference type="SUPFAM" id="SSF51182">
    <property type="entry name" value="RmlC-like cupins"/>
    <property type="match status" value="1"/>
</dbReference>
<dbReference type="EMBL" id="FNAV01000012">
    <property type="protein sequence ID" value="SDF10319.1"/>
    <property type="molecule type" value="Genomic_DNA"/>
</dbReference>
<dbReference type="RefSeq" id="WP_089961910.1">
    <property type="nucleotide sequence ID" value="NZ_FNAV01000012.1"/>
</dbReference>
<dbReference type="InterPro" id="IPR050807">
    <property type="entry name" value="TransReg_Diox_bact_type"/>
</dbReference>
<dbReference type="InterPro" id="IPR014710">
    <property type="entry name" value="RmlC-like_jellyroll"/>
</dbReference>
<dbReference type="GO" id="GO:0005829">
    <property type="term" value="C:cytosol"/>
    <property type="evidence" value="ECO:0007669"/>
    <property type="project" value="TreeGrafter"/>
</dbReference>
<dbReference type="OrthoDB" id="189170at2"/>
<dbReference type="InterPro" id="IPR001387">
    <property type="entry name" value="Cro/C1-type_HTH"/>
</dbReference>
<dbReference type="Pfam" id="PF01381">
    <property type="entry name" value="HTH_3"/>
    <property type="match status" value="1"/>
</dbReference>
<dbReference type="STRING" id="282683.SAMN04488105_112152"/>
<dbReference type="Gene3D" id="2.60.120.10">
    <property type="entry name" value="Jelly Rolls"/>
    <property type="match status" value="1"/>
</dbReference>
<dbReference type="PANTHER" id="PTHR46797:SF10">
    <property type="entry name" value="BLR1115 PROTEIN"/>
    <property type="match status" value="1"/>
</dbReference>
<dbReference type="SUPFAM" id="SSF47413">
    <property type="entry name" value="lambda repressor-like DNA-binding domains"/>
    <property type="match status" value="1"/>
</dbReference>
<dbReference type="CDD" id="cd00093">
    <property type="entry name" value="HTH_XRE"/>
    <property type="match status" value="1"/>
</dbReference>
<dbReference type="PANTHER" id="PTHR46797">
    <property type="entry name" value="HTH-TYPE TRANSCRIPTIONAL REGULATOR"/>
    <property type="match status" value="1"/>
</dbReference>
<accession>A0A1G7ID91</accession>